<accession>A0A1H5W9B5</accession>
<keyword evidence="3" id="KW-1185">Reference proteome</keyword>
<feature type="transmembrane region" description="Helical" evidence="1">
    <location>
        <begin position="7"/>
        <end position="24"/>
    </location>
</feature>
<evidence type="ECO:0000313" key="2">
    <source>
        <dbReference type="EMBL" id="SEF96149.1"/>
    </source>
</evidence>
<feature type="transmembrane region" description="Helical" evidence="1">
    <location>
        <begin position="81"/>
        <end position="102"/>
    </location>
</feature>
<name>A0A1H5W9B5_9BACT</name>
<feature type="transmembrane region" description="Helical" evidence="1">
    <location>
        <begin position="162"/>
        <end position="181"/>
    </location>
</feature>
<feature type="transmembrane region" description="Helical" evidence="1">
    <location>
        <begin position="122"/>
        <end position="150"/>
    </location>
</feature>
<keyword evidence="1" id="KW-0472">Membrane</keyword>
<dbReference type="Proteomes" id="UP000236736">
    <property type="component" value="Unassembled WGS sequence"/>
</dbReference>
<protein>
    <recommendedName>
        <fullName evidence="4">Yip1 domain-containing protein</fullName>
    </recommendedName>
</protein>
<proteinExistence type="predicted"/>
<evidence type="ECO:0000256" key="1">
    <source>
        <dbReference type="SAM" id="Phobius"/>
    </source>
</evidence>
<evidence type="ECO:0008006" key="4">
    <source>
        <dbReference type="Google" id="ProtNLM"/>
    </source>
</evidence>
<dbReference type="EMBL" id="FNVR01000009">
    <property type="protein sequence ID" value="SEF96149.1"/>
    <property type="molecule type" value="Genomic_DNA"/>
</dbReference>
<dbReference type="STRING" id="1120964.GCA_001313265_06909"/>
<feature type="transmembrane region" description="Helical" evidence="1">
    <location>
        <begin position="44"/>
        <end position="69"/>
    </location>
</feature>
<sequence>MKINSVLISIYLIFYIFIELYFSFNYFGSDLSIQNFFGAKKYNFFLLFLFSLIFRFLKILIVSSLIYLGLWFNLKNIKFDIVFYVCFFAESIFLLSDGLFILDNSLFRIENFSLFYFLPIEGILKFLLITFSLYEILYWIILSFLLAKYLNRSLDSMLKVVLGYYVPFLFCWVVFVMFISLGNS</sequence>
<keyword evidence="1" id="KW-1133">Transmembrane helix</keyword>
<dbReference type="AlphaFoldDB" id="A0A1H5W9B5"/>
<keyword evidence="1" id="KW-0812">Transmembrane</keyword>
<reference evidence="3" key="1">
    <citation type="submission" date="2016-10" db="EMBL/GenBank/DDBJ databases">
        <authorList>
            <person name="Varghese N."/>
            <person name="Submissions S."/>
        </authorList>
    </citation>
    <scope>NUCLEOTIDE SEQUENCE [LARGE SCALE GENOMIC DNA]</scope>
    <source>
        <strain evidence="3">DSM 17298</strain>
    </source>
</reference>
<organism evidence="2 3">
    <name type="scientific">Algoriphagus boritolerans DSM 17298 = JCM 18970</name>
    <dbReference type="NCBI Taxonomy" id="1120964"/>
    <lineage>
        <taxon>Bacteria</taxon>
        <taxon>Pseudomonadati</taxon>
        <taxon>Bacteroidota</taxon>
        <taxon>Cytophagia</taxon>
        <taxon>Cytophagales</taxon>
        <taxon>Cyclobacteriaceae</taxon>
        <taxon>Algoriphagus</taxon>
    </lineage>
</organism>
<gene>
    <name evidence="2" type="ORF">SAMN03080598_01988</name>
</gene>
<evidence type="ECO:0000313" key="3">
    <source>
        <dbReference type="Proteomes" id="UP000236736"/>
    </source>
</evidence>